<dbReference type="PROSITE" id="PS51843">
    <property type="entry name" value="NR_LBD"/>
    <property type="match status" value="1"/>
</dbReference>
<evidence type="ECO:0000256" key="6">
    <source>
        <dbReference type="ARBA" id="ARBA00023163"/>
    </source>
</evidence>
<dbReference type="Gene3D" id="1.10.565.10">
    <property type="entry name" value="Retinoid X Receptor"/>
    <property type="match status" value="1"/>
</dbReference>
<dbReference type="PROSITE" id="PS51030">
    <property type="entry name" value="NUCLEAR_REC_DBD_2"/>
    <property type="match status" value="1"/>
</dbReference>
<dbReference type="InterPro" id="IPR052499">
    <property type="entry name" value="C.elegans_NHRs"/>
</dbReference>
<dbReference type="PROSITE" id="PS00031">
    <property type="entry name" value="NUCLEAR_REC_DBD_1"/>
    <property type="match status" value="1"/>
</dbReference>
<dbReference type="InterPro" id="IPR013088">
    <property type="entry name" value="Znf_NHR/GATA"/>
</dbReference>
<dbReference type="WBParaSite" id="MBELARI_LOCUS16223">
    <property type="protein sequence ID" value="MBELARI_LOCUS16223"/>
    <property type="gene ID" value="MBELARI_LOCUS16223"/>
</dbReference>
<feature type="domain" description="NR LBD" evidence="11">
    <location>
        <begin position="192"/>
        <end position="432"/>
    </location>
</feature>
<dbReference type="PANTHER" id="PTHR47630">
    <property type="entry name" value="NUCLEAR HORMONE RECEPTOR FAMILY-RELATED-RELATED"/>
    <property type="match status" value="1"/>
</dbReference>
<evidence type="ECO:0000256" key="9">
    <source>
        <dbReference type="RuleBase" id="RU004334"/>
    </source>
</evidence>
<proteinExistence type="inferred from homology"/>
<dbReference type="PRINTS" id="PR00047">
    <property type="entry name" value="STROIDFINGER"/>
</dbReference>
<keyword evidence="7 9" id="KW-0675">Receptor</keyword>
<dbReference type="SMART" id="SM00430">
    <property type="entry name" value="HOLI"/>
    <property type="match status" value="1"/>
</dbReference>
<accession>A0AAF3EQ58</accession>
<dbReference type="InterPro" id="IPR001628">
    <property type="entry name" value="Znf_hrmn_rcpt"/>
</dbReference>
<reference evidence="13" key="1">
    <citation type="submission" date="2024-02" db="UniProtKB">
        <authorList>
            <consortium name="WormBaseParasite"/>
        </authorList>
    </citation>
    <scope>IDENTIFICATION</scope>
</reference>
<evidence type="ECO:0000259" key="11">
    <source>
        <dbReference type="PROSITE" id="PS51843"/>
    </source>
</evidence>
<dbReference type="GO" id="GO:0043565">
    <property type="term" value="F:sequence-specific DNA binding"/>
    <property type="evidence" value="ECO:0007669"/>
    <property type="project" value="InterPro"/>
</dbReference>
<dbReference type="SUPFAM" id="SSF48508">
    <property type="entry name" value="Nuclear receptor ligand-binding domain"/>
    <property type="match status" value="1"/>
</dbReference>
<evidence type="ECO:0000256" key="7">
    <source>
        <dbReference type="ARBA" id="ARBA00023170"/>
    </source>
</evidence>
<keyword evidence="12" id="KW-1185">Reference proteome</keyword>
<dbReference type="PANTHER" id="PTHR47630:SF6">
    <property type="entry name" value="NUCLEAR HORMONE RECEPTOR FAMILY"/>
    <property type="match status" value="1"/>
</dbReference>
<dbReference type="SUPFAM" id="SSF57716">
    <property type="entry name" value="Glucocorticoid receptor-like (DNA-binding domain)"/>
    <property type="match status" value="1"/>
</dbReference>
<dbReference type="Pfam" id="PF00104">
    <property type="entry name" value="Hormone_recep"/>
    <property type="match status" value="1"/>
</dbReference>
<keyword evidence="6 9" id="KW-0804">Transcription</keyword>
<evidence type="ECO:0000256" key="3">
    <source>
        <dbReference type="ARBA" id="ARBA00022833"/>
    </source>
</evidence>
<evidence type="ECO:0000313" key="13">
    <source>
        <dbReference type="WBParaSite" id="MBELARI_LOCUS16223"/>
    </source>
</evidence>
<dbReference type="Proteomes" id="UP000887575">
    <property type="component" value="Unassembled WGS sequence"/>
</dbReference>
<evidence type="ECO:0000256" key="4">
    <source>
        <dbReference type="ARBA" id="ARBA00023015"/>
    </source>
</evidence>
<keyword evidence="4 9" id="KW-0805">Transcription regulation</keyword>
<evidence type="ECO:0000259" key="10">
    <source>
        <dbReference type="PROSITE" id="PS51030"/>
    </source>
</evidence>
<protein>
    <submittedName>
        <fullName evidence="13">Uncharacterized protein</fullName>
    </submittedName>
</protein>
<dbReference type="InterPro" id="IPR000536">
    <property type="entry name" value="Nucl_hrmn_rcpt_lig-bd"/>
</dbReference>
<evidence type="ECO:0000256" key="2">
    <source>
        <dbReference type="ARBA" id="ARBA00022771"/>
    </source>
</evidence>
<dbReference type="GO" id="GO:0008270">
    <property type="term" value="F:zinc ion binding"/>
    <property type="evidence" value="ECO:0007669"/>
    <property type="project" value="UniProtKB-KW"/>
</dbReference>
<keyword evidence="1 9" id="KW-0479">Metal-binding</keyword>
<dbReference type="GO" id="GO:0005634">
    <property type="term" value="C:nucleus"/>
    <property type="evidence" value="ECO:0007669"/>
    <property type="project" value="UniProtKB-SubCell"/>
</dbReference>
<dbReference type="InterPro" id="IPR035500">
    <property type="entry name" value="NHR-like_dom_sf"/>
</dbReference>
<sequence>MSKIEILSDDEGKPSESDDIEMKYDRVELEVLSMEPNEKFCRVCAAPSASLHYGALTCGGCKIFFLRAVISSSAFLCEKTNNCRNLTRCRFCRFQRCIAAGMKPAMVGKKEGAMKRPTRVTDLPLALVGTSAVPQLHCHLIPSGSETFVEMMKRKENSKGDVRVLVELERFCDNNHGKDFPDNDFHYDIDVPLKEGFQEPWRICERTPMKYDSGRKRSLSLDSSDQLRSSYCRSSLHFLDWSRGTPEVWDLAERDRIFQLCSTSTSIVLFSAAYNSYRYGVDGLAFGHQMRLPKNGHDPAMSDCRYRSFNIMLVDYVQRFLMSVFEETRITVEEFVLLKKILFFTSPPCLSDLGNSIVRQAKRKYECMLVKHLSDKYKEENEYFLMKRLSQLMGLIPHCMKIGHLGDTLFAKMVIYNVKNIRGRLSIDMHVKSI</sequence>
<organism evidence="12 13">
    <name type="scientific">Mesorhabditis belari</name>
    <dbReference type="NCBI Taxonomy" id="2138241"/>
    <lineage>
        <taxon>Eukaryota</taxon>
        <taxon>Metazoa</taxon>
        <taxon>Ecdysozoa</taxon>
        <taxon>Nematoda</taxon>
        <taxon>Chromadorea</taxon>
        <taxon>Rhabditida</taxon>
        <taxon>Rhabditina</taxon>
        <taxon>Rhabditomorpha</taxon>
        <taxon>Rhabditoidea</taxon>
        <taxon>Rhabditidae</taxon>
        <taxon>Mesorhabditinae</taxon>
        <taxon>Mesorhabditis</taxon>
    </lineage>
</organism>
<keyword evidence="5 9" id="KW-0238">DNA-binding</keyword>
<evidence type="ECO:0000256" key="5">
    <source>
        <dbReference type="ARBA" id="ARBA00023125"/>
    </source>
</evidence>
<evidence type="ECO:0000256" key="8">
    <source>
        <dbReference type="ARBA" id="ARBA00023242"/>
    </source>
</evidence>
<evidence type="ECO:0000313" key="12">
    <source>
        <dbReference type="Proteomes" id="UP000887575"/>
    </source>
</evidence>
<keyword evidence="8 9" id="KW-0539">Nucleus</keyword>
<feature type="domain" description="Nuclear receptor" evidence="10">
    <location>
        <begin position="38"/>
        <end position="109"/>
    </location>
</feature>
<dbReference type="AlphaFoldDB" id="A0AAF3EQ58"/>
<keyword evidence="3 9" id="KW-0862">Zinc</keyword>
<comment type="subcellular location">
    <subcellularLocation>
        <location evidence="9">Nucleus</location>
    </subcellularLocation>
</comment>
<keyword evidence="2 9" id="KW-0863">Zinc-finger</keyword>
<dbReference type="GO" id="GO:0003700">
    <property type="term" value="F:DNA-binding transcription factor activity"/>
    <property type="evidence" value="ECO:0007669"/>
    <property type="project" value="InterPro"/>
</dbReference>
<dbReference type="SMART" id="SM00399">
    <property type="entry name" value="ZnF_C4"/>
    <property type="match status" value="1"/>
</dbReference>
<dbReference type="Gene3D" id="3.30.50.10">
    <property type="entry name" value="Erythroid Transcription Factor GATA-1, subunit A"/>
    <property type="match status" value="1"/>
</dbReference>
<name>A0AAF3EQ58_9BILA</name>
<dbReference type="Pfam" id="PF00105">
    <property type="entry name" value="zf-C4"/>
    <property type="match status" value="1"/>
</dbReference>
<evidence type="ECO:0000256" key="1">
    <source>
        <dbReference type="ARBA" id="ARBA00022723"/>
    </source>
</evidence>
<comment type="similarity">
    <text evidence="9">Belongs to the nuclear hormone receptor family.</text>
</comment>